<comment type="caution">
    <text evidence="4">The sequence shown here is derived from an EMBL/GenBank/DDBJ whole genome shotgun (WGS) entry which is preliminary data.</text>
</comment>
<dbReference type="AlphaFoldDB" id="A0A5J4KXY3"/>
<evidence type="ECO:0000313" key="4">
    <source>
        <dbReference type="EMBL" id="GER94124.1"/>
    </source>
</evidence>
<gene>
    <name evidence="4" type="ORF">A45J_1882</name>
</gene>
<keyword evidence="3" id="KW-0520">NAD</keyword>
<keyword evidence="2" id="KW-0560">Oxidoreductase</keyword>
<proteinExistence type="predicted"/>
<reference evidence="4" key="1">
    <citation type="submission" date="2019-10" db="EMBL/GenBank/DDBJ databases">
        <title>Metagenomic sequencing of thiosulfate-disproportionating enrichment culture.</title>
        <authorList>
            <person name="Umezawa K."/>
            <person name="Kojima H."/>
            <person name="Fukui M."/>
        </authorList>
    </citation>
    <scope>NUCLEOTIDE SEQUENCE</scope>
    <source>
        <strain evidence="4">45J</strain>
    </source>
</reference>
<protein>
    <submittedName>
        <fullName evidence="4">4-hydroxythreonine-4-phosphate dehydrogenase PdxA</fullName>
    </submittedName>
</protein>
<dbReference type="Gene3D" id="3.40.718.10">
    <property type="entry name" value="Isopropylmalate Dehydrogenase"/>
    <property type="match status" value="1"/>
</dbReference>
<evidence type="ECO:0000256" key="1">
    <source>
        <dbReference type="ARBA" id="ARBA00022723"/>
    </source>
</evidence>
<dbReference type="InterPro" id="IPR005255">
    <property type="entry name" value="PdxA_fam"/>
</dbReference>
<dbReference type="GO" id="GO:0051287">
    <property type="term" value="F:NAD binding"/>
    <property type="evidence" value="ECO:0007669"/>
    <property type="project" value="InterPro"/>
</dbReference>
<dbReference type="PANTHER" id="PTHR30004">
    <property type="entry name" value="4-HYDROXYTHREONINE-4-PHOSPHATE DEHYDROGENASE"/>
    <property type="match status" value="1"/>
</dbReference>
<evidence type="ECO:0000256" key="3">
    <source>
        <dbReference type="ARBA" id="ARBA00023027"/>
    </source>
</evidence>
<organism evidence="4">
    <name type="scientific">hot springs metagenome</name>
    <dbReference type="NCBI Taxonomy" id="433727"/>
    <lineage>
        <taxon>unclassified sequences</taxon>
        <taxon>metagenomes</taxon>
        <taxon>ecological metagenomes</taxon>
    </lineage>
</organism>
<dbReference type="GO" id="GO:0016491">
    <property type="term" value="F:oxidoreductase activity"/>
    <property type="evidence" value="ECO:0007669"/>
    <property type="project" value="UniProtKB-KW"/>
</dbReference>
<name>A0A5J4KXY3_9ZZZZ</name>
<keyword evidence="1" id="KW-0479">Metal-binding</keyword>
<dbReference type="Pfam" id="PF04166">
    <property type="entry name" value="PdxA"/>
    <property type="match status" value="1"/>
</dbReference>
<dbReference type="EMBL" id="BLAB01000001">
    <property type="protein sequence ID" value="GER94124.1"/>
    <property type="molecule type" value="Genomic_DNA"/>
</dbReference>
<evidence type="ECO:0000256" key="2">
    <source>
        <dbReference type="ARBA" id="ARBA00023002"/>
    </source>
</evidence>
<accession>A0A5J4KXY3</accession>
<sequence>MATIKKIAITTGDPSGIGPEIVFKAIMSHEIAGLCEPIIIGDIAVVEEVAEKLNIQVDLNSLKIINTNEIKDRNFQRCQSTAQGGKACAAYIKRAVELALDKEVDAIVTAPISKESLKMAGLKWHGHTEMLAELTDTKDYAMMFYSNKLKLILVTIHTAIKNVPALITKNRVLKTINLAKKACYMMAIENPRIAVAGLNPHAGETGIFGDEEIREIIPAVNEAQNMGISVSGPYPADTLFHRAYNGEFDIIVCMYHDQGLIPLKMIAFDKAVNVTIGLPIIRTSPDHGTAYDIAWKGIANPSSMIEAIKLALKLRR</sequence>
<dbReference type="GO" id="GO:0046872">
    <property type="term" value="F:metal ion binding"/>
    <property type="evidence" value="ECO:0007669"/>
    <property type="project" value="UniProtKB-KW"/>
</dbReference>
<dbReference type="PANTHER" id="PTHR30004:SF6">
    <property type="entry name" value="D-THREONATE 4-PHOSPHATE DEHYDROGENASE"/>
    <property type="match status" value="1"/>
</dbReference>
<dbReference type="SUPFAM" id="SSF53659">
    <property type="entry name" value="Isocitrate/Isopropylmalate dehydrogenase-like"/>
    <property type="match status" value="1"/>
</dbReference>
<dbReference type="NCBIfam" id="TIGR00557">
    <property type="entry name" value="pdxA"/>
    <property type="match status" value="1"/>
</dbReference>